<comment type="caution">
    <text evidence="2">The sequence shown here is derived from an EMBL/GenBank/DDBJ whole genome shotgun (WGS) entry which is preliminary data.</text>
</comment>
<dbReference type="EMBL" id="JARKIK010000066">
    <property type="protein sequence ID" value="KAK8729827.1"/>
    <property type="molecule type" value="Genomic_DNA"/>
</dbReference>
<feature type="region of interest" description="Disordered" evidence="1">
    <location>
        <begin position="1"/>
        <end position="36"/>
    </location>
</feature>
<sequence length="194" mass="21589">MSSTVVPAPDRENTSAHLGNKMKQFQGTGSHSKYGALPTVTSHAQKKFGLPIGGSQTGQRSFGDISNRIGTVATKNQSAANKKIQNQSANENWQSFSSSTEKNLQPEPEFFPEITETEDYFDIFPSSLHFSDEHLSQLVKFWELCRLPELSTLPSAIQSSPPRHLSLSSVQDKEPVYLEPVLEEIYDLPPPPWE</sequence>
<gene>
    <name evidence="2" type="ORF">OTU49_008344</name>
</gene>
<feature type="compositionally biased region" description="Polar residues" evidence="1">
    <location>
        <begin position="86"/>
        <end position="103"/>
    </location>
</feature>
<feature type="region of interest" description="Disordered" evidence="1">
    <location>
        <begin position="86"/>
        <end position="105"/>
    </location>
</feature>
<keyword evidence="3" id="KW-1185">Reference proteome</keyword>
<protein>
    <submittedName>
        <fullName evidence="2">Uncharacterized protein</fullName>
    </submittedName>
</protein>
<proteinExistence type="predicted"/>
<evidence type="ECO:0000313" key="2">
    <source>
        <dbReference type="EMBL" id="KAK8729828.1"/>
    </source>
</evidence>
<evidence type="ECO:0000313" key="3">
    <source>
        <dbReference type="Proteomes" id="UP001445076"/>
    </source>
</evidence>
<name>A0AAW0WPU3_CHEQU</name>
<evidence type="ECO:0000256" key="1">
    <source>
        <dbReference type="SAM" id="MobiDB-lite"/>
    </source>
</evidence>
<reference evidence="2" key="2">
    <citation type="submission" date="2024-01" db="EMBL/GenBank/DDBJ databases">
        <authorList>
            <person name="He J."/>
            <person name="Wang M."/>
            <person name="Zheng J."/>
            <person name="Liu Z."/>
        </authorList>
    </citation>
    <scope>NUCLEOTIDE SEQUENCE</scope>
    <source>
        <strain evidence="2">ZL_2023a</strain>
        <tissue evidence="2">Muscle</tissue>
    </source>
</reference>
<dbReference type="EMBL" id="JARKIK010000066">
    <property type="protein sequence ID" value="KAK8729828.1"/>
    <property type="molecule type" value="Genomic_DNA"/>
</dbReference>
<reference evidence="2 3" key="1">
    <citation type="journal article" date="2024" name="BMC Genomics">
        <title>Genome assembly of redclaw crayfish (Cherax quadricarinatus) provides insights into its immune adaptation and hypoxia tolerance.</title>
        <authorList>
            <person name="Liu Z."/>
            <person name="Zheng J."/>
            <person name="Li H."/>
            <person name="Fang K."/>
            <person name="Wang S."/>
            <person name="He J."/>
            <person name="Zhou D."/>
            <person name="Weng S."/>
            <person name="Chi M."/>
            <person name="Gu Z."/>
            <person name="He J."/>
            <person name="Li F."/>
            <person name="Wang M."/>
        </authorList>
    </citation>
    <scope>NUCLEOTIDE SEQUENCE [LARGE SCALE GENOMIC DNA]</scope>
    <source>
        <strain evidence="2">ZL_2023a</strain>
    </source>
</reference>
<accession>A0AAW0WPU3</accession>
<dbReference type="Proteomes" id="UP001445076">
    <property type="component" value="Unassembled WGS sequence"/>
</dbReference>
<organism evidence="2 3">
    <name type="scientific">Cherax quadricarinatus</name>
    <name type="common">Australian red claw crayfish</name>
    <dbReference type="NCBI Taxonomy" id="27406"/>
    <lineage>
        <taxon>Eukaryota</taxon>
        <taxon>Metazoa</taxon>
        <taxon>Ecdysozoa</taxon>
        <taxon>Arthropoda</taxon>
        <taxon>Crustacea</taxon>
        <taxon>Multicrustacea</taxon>
        <taxon>Malacostraca</taxon>
        <taxon>Eumalacostraca</taxon>
        <taxon>Eucarida</taxon>
        <taxon>Decapoda</taxon>
        <taxon>Pleocyemata</taxon>
        <taxon>Astacidea</taxon>
        <taxon>Parastacoidea</taxon>
        <taxon>Parastacidae</taxon>
        <taxon>Cherax</taxon>
    </lineage>
</organism>
<dbReference type="AlphaFoldDB" id="A0AAW0WPU3"/>